<dbReference type="EMBL" id="UINC01225833">
    <property type="protein sequence ID" value="SVE56059.1"/>
    <property type="molecule type" value="Genomic_DNA"/>
</dbReference>
<gene>
    <name evidence="1" type="ORF">METZ01_LOCUS508913</name>
</gene>
<protein>
    <submittedName>
        <fullName evidence="1">Uncharacterized protein</fullName>
    </submittedName>
</protein>
<dbReference type="AlphaFoldDB" id="A0A383EHD7"/>
<reference evidence="1" key="1">
    <citation type="submission" date="2018-05" db="EMBL/GenBank/DDBJ databases">
        <authorList>
            <person name="Lanie J.A."/>
            <person name="Ng W.-L."/>
            <person name="Kazmierczak K.M."/>
            <person name="Andrzejewski T.M."/>
            <person name="Davidsen T.M."/>
            <person name="Wayne K.J."/>
            <person name="Tettelin H."/>
            <person name="Glass J.I."/>
            <person name="Rusch D."/>
            <person name="Podicherti R."/>
            <person name="Tsui H.-C.T."/>
            <person name="Winkler M.E."/>
        </authorList>
    </citation>
    <scope>NUCLEOTIDE SEQUENCE</scope>
</reference>
<evidence type="ECO:0000313" key="1">
    <source>
        <dbReference type="EMBL" id="SVE56059.1"/>
    </source>
</evidence>
<accession>A0A383EHD7</accession>
<name>A0A383EHD7_9ZZZZ</name>
<proteinExistence type="predicted"/>
<sequence>MEAQHIARFQSSPKITFKGLITPHNLTETDCPGHLR</sequence>
<feature type="non-terminal residue" evidence="1">
    <location>
        <position position="36"/>
    </location>
</feature>
<organism evidence="1">
    <name type="scientific">marine metagenome</name>
    <dbReference type="NCBI Taxonomy" id="408172"/>
    <lineage>
        <taxon>unclassified sequences</taxon>
        <taxon>metagenomes</taxon>
        <taxon>ecological metagenomes</taxon>
    </lineage>
</organism>